<sequence>MRIQIQLSVAGDKVKEEVLEIAEHKLGELTDEEIENAIEIKIRTWVDQMVQVEWEVLE</sequence>
<comment type="caution">
    <text evidence="1">The sequence shown here is derived from an EMBL/GenBank/DDBJ whole genome shotgun (WGS) entry which is preliminary data.</text>
</comment>
<dbReference type="RefSeq" id="WP_188174466.1">
    <property type="nucleotide sequence ID" value="NZ_JACVVD010000003.1"/>
</dbReference>
<organism evidence="1 2">
    <name type="scientific">Paenibacillus sedimenti</name>
    <dbReference type="NCBI Taxonomy" id="2770274"/>
    <lineage>
        <taxon>Bacteria</taxon>
        <taxon>Bacillati</taxon>
        <taxon>Bacillota</taxon>
        <taxon>Bacilli</taxon>
        <taxon>Bacillales</taxon>
        <taxon>Paenibacillaceae</taxon>
        <taxon>Paenibacillus</taxon>
    </lineage>
</organism>
<evidence type="ECO:0000313" key="1">
    <source>
        <dbReference type="EMBL" id="MBD0380687.1"/>
    </source>
</evidence>
<dbReference type="AlphaFoldDB" id="A0A926KMR0"/>
<name>A0A926KMR0_9BACL</name>
<gene>
    <name evidence="1" type="ORF">ICC18_11220</name>
</gene>
<protein>
    <submittedName>
        <fullName evidence="1">Uncharacterized protein</fullName>
    </submittedName>
</protein>
<dbReference type="Proteomes" id="UP000650466">
    <property type="component" value="Unassembled WGS sequence"/>
</dbReference>
<accession>A0A926KMR0</accession>
<proteinExistence type="predicted"/>
<evidence type="ECO:0000313" key="2">
    <source>
        <dbReference type="Proteomes" id="UP000650466"/>
    </source>
</evidence>
<dbReference type="EMBL" id="JACVVD010000003">
    <property type="protein sequence ID" value="MBD0380687.1"/>
    <property type="molecule type" value="Genomic_DNA"/>
</dbReference>
<reference evidence="1" key="1">
    <citation type="submission" date="2020-09" db="EMBL/GenBank/DDBJ databases">
        <title>Draft Genome Sequence of Paenibacillus sp. WST5.</title>
        <authorList>
            <person name="Bao Z."/>
        </authorList>
    </citation>
    <scope>NUCLEOTIDE SEQUENCE</scope>
    <source>
        <strain evidence="1">WST5</strain>
    </source>
</reference>
<keyword evidence="2" id="KW-1185">Reference proteome</keyword>